<dbReference type="PANTHER" id="PTHR22950:SF692">
    <property type="entry name" value="TRANSMEMBRANE AMINO ACID TRANSPORTER FAMILY PROTEIN"/>
    <property type="match status" value="1"/>
</dbReference>
<name>A0A2A9P1I4_9AGAR</name>
<dbReference type="GO" id="GO:0005774">
    <property type="term" value="C:vacuolar membrane"/>
    <property type="evidence" value="ECO:0007669"/>
    <property type="project" value="TreeGrafter"/>
</dbReference>
<feature type="transmembrane region" description="Helical" evidence="9">
    <location>
        <begin position="364"/>
        <end position="387"/>
    </location>
</feature>
<evidence type="ECO:0000256" key="9">
    <source>
        <dbReference type="SAM" id="Phobius"/>
    </source>
</evidence>
<organism evidence="11 12">
    <name type="scientific">Amanita thiersii Skay4041</name>
    <dbReference type="NCBI Taxonomy" id="703135"/>
    <lineage>
        <taxon>Eukaryota</taxon>
        <taxon>Fungi</taxon>
        <taxon>Dikarya</taxon>
        <taxon>Basidiomycota</taxon>
        <taxon>Agaricomycotina</taxon>
        <taxon>Agaricomycetes</taxon>
        <taxon>Agaricomycetidae</taxon>
        <taxon>Agaricales</taxon>
        <taxon>Pluteineae</taxon>
        <taxon>Amanitaceae</taxon>
        <taxon>Amanita</taxon>
    </lineage>
</organism>
<feature type="transmembrane region" description="Helical" evidence="9">
    <location>
        <begin position="537"/>
        <end position="556"/>
    </location>
</feature>
<feature type="transmembrane region" description="Helical" evidence="9">
    <location>
        <begin position="261"/>
        <end position="278"/>
    </location>
</feature>
<evidence type="ECO:0000256" key="3">
    <source>
        <dbReference type="ARBA" id="ARBA00022448"/>
    </source>
</evidence>
<feature type="domain" description="Amino acid transporter transmembrane" evidence="10">
    <location>
        <begin position="148"/>
        <end position="557"/>
    </location>
</feature>
<evidence type="ECO:0000313" key="12">
    <source>
        <dbReference type="Proteomes" id="UP000242287"/>
    </source>
</evidence>
<keyword evidence="3" id="KW-0813">Transport</keyword>
<gene>
    <name evidence="11" type="ORF">AMATHDRAFT_134903</name>
</gene>
<dbReference type="STRING" id="703135.A0A2A9P1I4"/>
<evidence type="ECO:0000256" key="7">
    <source>
        <dbReference type="ARBA" id="ARBA00023136"/>
    </source>
</evidence>
<keyword evidence="6 9" id="KW-1133">Transmembrane helix</keyword>
<sequence>MVAESPAIRTIRCPDFEVDSSSEEEEDATEIAEELPGPSSPPNDFSFVSELPWDEDSEQGGRTPKIQPHVPRPNRVRIPRRSRRLQRPRTISDVTPLLQAPPPVALDIPVAVHEQQNINSQGYLAISDSFSRRLSVSSKSIRQTHTGQSTFGQTLFNATAILLGIGLLSEPLAFSYAGWTAGTILIIFYAFIASYTAKILARVIVADPRMKTYSDIGRKAFGPRSYVIISFLFCLELFGVSVVLVTLYADSLHAIFPQYPSTTYKIMGCILLIPMVFLPLSLLSYASILGVVSTILLVIVVFIDGFSKQEAPGSLLNPDATNIGVQSFQKLGIAFGLFMAGFAGHAVIPSLARDMIDPSQSDRMINWAFTIATVVYTAIGYAGYLMFGDNVSDEISRDLLQTKGYNPVLNQLVLWMLVVSPITKFALNNQPVRFLSSIYHTIHTCVRQLNATVEAVLGISMVKDNITKSNDGTFDNDKLFLKRCLTAFQRILLTIMTVIVSIAVPQFSAVMAFLGSVSAFMINIVGPVAVKVAMQRYCGVFDGAILVIGVAMAIWGTTSVVLAA</sequence>
<accession>A0A2A9P1I4</accession>
<feature type="transmembrane region" description="Helical" evidence="9">
    <location>
        <begin position="510"/>
        <end position="530"/>
    </location>
</feature>
<feature type="transmembrane region" description="Helical" evidence="9">
    <location>
        <begin position="226"/>
        <end position="249"/>
    </location>
</feature>
<dbReference type="EMBL" id="KZ301969">
    <property type="protein sequence ID" value="PFH54636.1"/>
    <property type="molecule type" value="Genomic_DNA"/>
</dbReference>
<dbReference type="AlphaFoldDB" id="A0A2A9P1I4"/>
<comment type="similarity">
    <text evidence="2">Belongs to the amino acid/polyamine transporter 2 family.</text>
</comment>
<feature type="transmembrane region" description="Helical" evidence="9">
    <location>
        <begin position="487"/>
        <end position="504"/>
    </location>
</feature>
<evidence type="ECO:0000256" key="1">
    <source>
        <dbReference type="ARBA" id="ARBA00004141"/>
    </source>
</evidence>
<dbReference type="InterPro" id="IPR013057">
    <property type="entry name" value="AA_transpt_TM"/>
</dbReference>
<feature type="transmembrane region" description="Helical" evidence="9">
    <location>
        <begin position="155"/>
        <end position="177"/>
    </location>
</feature>
<dbReference type="Gene3D" id="1.20.1740.10">
    <property type="entry name" value="Amino acid/polyamine transporter I"/>
    <property type="match status" value="1"/>
</dbReference>
<dbReference type="PANTHER" id="PTHR22950">
    <property type="entry name" value="AMINO ACID TRANSPORTER"/>
    <property type="match status" value="1"/>
</dbReference>
<keyword evidence="4 9" id="KW-0812">Transmembrane</keyword>
<feature type="region of interest" description="Disordered" evidence="8">
    <location>
        <begin position="1"/>
        <end position="74"/>
    </location>
</feature>
<dbReference type="GO" id="GO:0015179">
    <property type="term" value="F:L-amino acid transmembrane transporter activity"/>
    <property type="evidence" value="ECO:0007669"/>
    <property type="project" value="TreeGrafter"/>
</dbReference>
<dbReference type="Proteomes" id="UP000242287">
    <property type="component" value="Unassembled WGS sequence"/>
</dbReference>
<dbReference type="OrthoDB" id="655540at2759"/>
<feature type="transmembrane region" description="Helical" evidence="9">
    <location>
        <begin position="285"/>
        <end position="303"/>
    </location>
</feature>
<comment type="subcellular location">
    <subcellularLocation>
        <location evidence="1">Membrane</location>
        <topology evidence="1">Multi-pass membrane protein</topology>
    </subcellularLocation>
</comment>
<evidence type="ECO:0000256" key="5">
    <source>
        <dbReference type="ARBA" id="ARBA00022970"/>
    </source>
</evidence>
<evidence type="ECO:0000313" key="11">
    <source>
        <dbReference type="EMBL" id="PFH54636.1"/>
    </source>
</evidence>
<evidence type="ECO:0000256" key="4">
    <source>
        <dbReference type="ARBA" id="ARBA00022692"/>
    </source>
</evidence>
<feature type="compositionally biased region" description="Acidic residues" evidence="8">
    <location>
        <begin position="16"/>
        <end position="33"/>
    </location>
</feature>
<proteinExistence type="inferred from homology"/>
<keyword evidence="5" id="KW-0029">Amino-acid transport</keyword>
<feature type="transmembrane region" description="Helical" evidence="9">
    <location>
        <begin position="407"/>
        <end position="427"/>
    </location>
</feature>
<keyword evidence="12" id="KW-1185">Reference proteome</keyword>
<dbReference type="Pfam" id="PF01490">
    <property type="entry name" value="Aa_trans"/>
    <property type="match status" value="1"/>
</dbReference>
<reference evidence="11 12" key="1">
    <citation type="submission" date="2014-02" db="EMBL/GenBank/DDBJ databases">
        <title>Transposable element dynamics among asymbiotic and ectomycorrhizal Amanita fungi.</title>
        <authorList>
            <consortium name="DOE Joint Genome Institute"/>
            <person name="Hess J."/>
            <person name="Skrede I."/>
            <person name="Wolfe B."/>
            <person name="LaButti K."/>
            <person name="Ohm R.A."/>
            <person name="Grigoriev I.V."/>
            <person name="Pringle A."/>
        </authorList>
    </citation>
    <scope>NUCLEOTIDE SEQUENCE [LARGE SCALE GENOMIC DNA]</scope>
    <source>
        <strain evidence="11 12">SKay4041</strain>
    </source>
</reference>
<keyword evidence="7 9" id="KW-0472">Membrane</keyword>
<evidence type="ECO:0000256" key="6">
    <source>
        <dbReference type="ARBA" id="ARBA00022989"/>
    </source>
</evidence>
<protein>
    <recommendedName>
        <fullName evidence="10">Amino acid transporter transmembrane domain-containing protein</fullName>
    </recommendedName>
</protein>
<feature type="transmembrane region" description="Helical" evidence="9">
    <location>
        <begin position="331"/>
        <end position="352"/>
    </location>
</feature>
<evidence type="ECO:0000259" key="10">
    <source>
        <dbReference type="Pfam" id="PF01490"/>
    </source>
</evidence>
<evidence type="ECO:0000256" key="2">
    <source>
        <dbReference type="ARBA" id="ARBA00008066"/>
    </source>
</evidence>
<feature type="transmembrane region" description="Helical" evidence="9">
    <location>
        <begin position="183"/>
        <end position="205"/>
    </location>
</feature>
<evidence type="ECO:0000256" key="8">
    <source>
        <dbReference type="SAM" id="MobiDB-lite"/>
    </source>
</evidence>